<dbReference type="InterPro" id="IPR015182">
    <property type="entry name" value="QH-AmDH_asu_heme-bd_dom"/>
</dbReference>
<dbReference type="InterPro" id="IPR036909">
    <property type="entry name" value="Cyt_c-like_dom_sf"/>
</dbReference>
<proteinExistence type="predicted"/>
<keyword evidence="2" id="KW-0732">Signal</keyword>
<sequence length="115" mass="12670">MMRALGAYMLGVALGALFSAVAMAGNILPDGPGKILIEANCQSCHSLKLVVQQSMSRERWDETLTWMQKHHKLRQFSAEERRQILDYLAAKLGASAPAGTMGLMPPRPNPLLHTR</sequence>
<dbReference type="GO" id="GO:0009055">
    <property type="term" value="F:electron transfer activity"/>
    <property type="evidence" value="ECO:0007669"/>
    <property type="project" value="InterPro"/>
</dbReference>
<reference evidence="4 5" key="1">
    <citation type="journal article" date="2014" name="Nature">
        <title>An environmental bacterial taxon with a large and distinct metabolic repertoire.</title>
        <authorList>
            <person name="Wilson M.C."/>
            <person name="Mori T."/>
            <person name="Ruckert C."/>
            <person name="Uria A.R."/>
            <person name="Helf M.J."/>
            <person name="Takada K."/>
            <person name="Gernert C."/>
            <person name="Steffens U.A."/>
            <person name="Heycke N."/>
            <person name="Schmitt S."/>
            <person name="Rinke C."/>
            <person name="Helfrich E.J."/>
            <person name="Brachmann A.O."/>
            <person name="Gurgui C."/>
            <person name="Wakimoto T."/>
            <person name="Kracht M."/>
            <person name="Crusemann M."/>
            <person name="Hentschel U."/>
            <person name="Abe I."/>
            <person name="Matsunaga S."/>
            <person name="Kalinowski J."/>
            <person name="Takeyama H."/>
            <person name="Piel J."/>
        </authorList>
    </citation>
    <scope>NUCLEOTIDE SEQUENCE [LARGE SCALE GENOMIC DNA]</scope>
    <source>
        <strain evidence="5">TSY2</strain>
    </source>
</reference>
<dbReference type="EMBL" id="AZHX01000359">
    <property type="protein sequence ID" value="ETX07836.1"/>
    <property type="molecule type" value="Genomic_DNA"/>
</dbReference>
<comment type="caution">
    <text evidence="4">The sequence shown here is derived from an EMBL/GenBank/DDBJ whole genome shotgun (WGS) entry which is preliminary data.</text>
</comment>
<dbReference type="Proteomes" id="UP000019140">
    <property type="component" value="Unassembled WGS sequence"/>
</dbReference>
<dbReference type="Gene3D" id="1.10.760.10">
    <property type="entry name" value="Cytochrome c-like domain"/>
    <property type="match status" value="1"/>
</dbReference>
<organism evidence="4 5">
    <name type="scientific">Candidatus Entotheonella gemina</name>
    <dbReference type="NCBI Taxonomy" id="1429439"/>
    <lineage>
        <taxon>Bacteria</taxon>
        <taxon>Pseudomonadati</taxon>
        <taxon>Nitrospinota/Tectimicrobiota group</taxon>
        <taxon>Candidatus Tectimicrobiota</taxon>
        <taxon>Candidatus Entotheonellia</taxon>
        <taxon>Candidatus Entotheonellales</taxon>
        <taxon>Candidatus Entotheonellaceae</taxon>
        <taxon>Candidatus Entotheonella</taxon>
    </lineage>
</organism>
<dbReference type="AlphaFoldDB" id="W4MD49"/>
<dbReference type="GO" id="GO:0020037">
    <property type="term" value="F:heme binding"/>
    <property type="evidence" value="ECO:0007669"/>
    <property type="project" value="InterPro"/>
</dbReference>
<feature type="signal peptide" evidence="2">
    <location>
        <begin position="1"/>
        <end position="24"/>
    </location>
</feature>
<feature type="region of interest" description="Disordered" evidence="1">
    <location>
        <begin position="96"/>
        <end position="115"/>
    </location>
</feature>
<evidence type="ECO:0000256" key="1">
    <source>
        <dbReference type="SAM" id="MobiDB-lite"/>
    </source>
</evidence>
<evidence type="ECO:0000313" key="4">
    <source>
        <dbReference type="EMBL" id="ETX07836.1"/>
    </source>
</evidence>
<evidence type="ECO:0000313" key="5">
    <source>
        <dbReference type="Proteomes" id="UP000019140"/>
    </source>
</evidence>
<dbReference type="SUPFAM" id="SSF46626">
    <property type="entry name" value="Cytochrome c"/>
    <property type="match status" value="1"/>
</dbReference>
<feature type="chain" id="PRO_5004846441" description="Quinohemoprotein amine dehydrogenase alpha subunit haem binding domain-containing protein" evidence="2">
    <location>
        <begin position="25"/>
        <end position="115"/>
    </location>
</feature>
<evidence type="ECO:0000259" key="3">
    <source>
        <dbReference type="Pfam" id="PF09098"/>
    </source>
</evidence>
<feature type="domain" description="Quinohemoprotein amine dehydrogenase alpha subunit haem binding" evidence="3">
    <location>
        <begin position="33"/>
        <end position="95"/>
    </location>
</feature>
<keyword evidence="5" id="KW-1185">Reference proteome</keyword>
<dbReference type="HOGENOM" id="CLU_2246131_0_0_7"/>
<gene>
    <name evidence="4" type="ORF">ETSY2_08900</name>
</gene>
<protein>
    <recommendedName>
        <fullName evidence="3">Quinohemoprotein amine dehydrogenase alpha subunit haem binding domain-containing protein</fullName>
    </recommendedName>
</protein>
<name>W4MD49_9BACT</name>
<accession>W4MD49</accession>
<evidence type="ECO:0000256" key="2">
    <source>
        <dbReference type="SAM" id="SignalP"/>
    </source>
</evidence>
<dbReference type="Pfam" id="PF09098">
    <property type="entry name" value="Dehyd-heme_bind"/>
    <property type="match status" value="1"/>
</dbReference>